<name>A0AAC9LKA8_9FLAO</name>
<sequence>MKTFIIAILLLTIANTNLFAQEKTEKEPKVGLVLSGGGAKGLAHIGALKVIDSLGLRVDYIAGTSMGAIVGALYASGYSGNQLDSIFRSVDFDKILNDEVPRAAKTFYERENQEKYAVILPFDNFKAQLPSALSRGQNTFNLLSKLTLHVNNVTDFSKLPIPFFCIATDIETGQPVMLEKGNLAQSVKASGAFPSLFQPVKIGEQLLIDGGVTNNYPIDELRAKGANIIIGVDVQDGLANRADLSSAPAILFQINNFRTINDMKIKAPKTDIYIKPDITKFTVVSFDDGPQIIENGEIAAKLKANELKELAKKQLKKRDSFFKPKKSDSIYINHIVINGLENYTKSYVVGKLKLKSKEKISYNKFISGSNNLVSTNNFDSFTYKLVPSVENNISGYNLHADLDETDKTMFLKFGLHYDGLYKSAFLSNVTKNQVLFKSDALSLDLIVGDNVRYNFNYYIDKGFYWSFGISSNYNEFEKGVAAGAILAEEDITFNRLNKLNVKITDLTNKIFVQTQYQNDLKLTLGAELKHLKIKSETLRSDINQRETVFDNSDYFNAFGNLRFDSYDNKYFPNEGLYFNADFKYFLFSSDYTNSFSPFSLINAKIGYAYSLSPKLSATISSEAGAKINGKNTSYFDYVLGGYANNFINGFRSFYGYDYLSLPGGSFIKGTINLDYEIFDKNHITAAANYANIEDDLFSSEDINWFSLPDYSGYALGYGLETFLGPIEAKYTFSPETKESYWFFNLGFWF</sequence>
<evidence type="ECO:0000313" key="8">
    <source>
        <dbReference type="Proteomes" id="UP000187506"/>
    </source>
</evidence>
<evidence type="ECO:0000259" key="6">
    <source>
        <dbReference type="PROSITE" id="PS51635"/>
    </source>
</evidence>
<gene>
    <name evidence="7" type="ORF">BWR22_01845</name>
</gene>
<dbReference type="GO" id="GO:0016042">
    <property type="term" value="P:lipid catabolic process"/>
    <property type="evidence" value="ECO:0007669"/>
    <property type="project" value="UniProtKB-UniRule"/>
</dbReference>
<dbReference type="CDD" id="cd07205">
    <property type="entry name" value="Pat_PNPLA6_PNPLA7_NTE1_like"/>
    <property type="match status" value="1"/>
</dbReference>
<dbReference type="PANTHER" id="PTHR14226:SF29">
    <property type="entry name" value="NEUROPATHY TARGET ESTERASE SWS"/>
    <property type="match status" value="1"/>
</dbReference>
<dbReference type="InterPro" id="IPR016035">
    <property type="entry name" value="Acyl_Trfase/lysoPLipase"/>
</dbReference>
<feature type="active site" description="Proton acceptor" evidence="4">
    <location>
        <position position="209"/>
    </location>
</feature>
<feature type="domain" description="PNPLA" evidence="6">
    <location>
        <begin position="32"/>
        <end position="222"/>
    </location>
</feature>
<dbReference type="Pfam" id="PF01734">
    <property type="entry name" value="Patatin"/>
    <property type="match status" value="1"/>
</dbReference>
<dbReference type="KEGG" id="lvn:BWR22_01845"/>
<dbReference type="InterPro" id="IPR050301">
    <property type="entry name" value="NTE"/>
</dbReference>
<evidence type="ECO:0000256" key="2">
    <source>
        <dbReference type="ARBA" id="ARBA00022963"/>
    </source>
</evidence>
<dbReference type="PROSITE" id="PS51635">
    <property type="entry name" value="PNPLA"/>
    <property type="match status" value="1"/>
</dbReference>
<protein>
    <submittedName>
        <fullName evidence="7">Patatin</fullName>
    </submittedName>
</protein>
<keyword evidence="2 4" id="KW-0442">Lipid degradation</keyword>
<feature type="short sequence motif" description="GXGXXG" evidence="4">
    <location>
        <begin position="36"/>
        <end position="41"/>
    </location>
</feature>
<evidence type="ECO:0000256" key="5">
    <source>
        <dbReference type="SAM" id="SignalP"/>
    </source>
</evidence>
<evidence type="ECO:0000256" key="1">
    <source>
        <dbReference type="ARBA" id="ARBA00022801"/>
    </source>
</evidence>
<dbReference type="InterPro" id="IPR002641">
    <property type="entry name" value="PNPLA_dom"/>
</dbReference>
<feature type="short sequence motif" description="DGA/G" evidence="4">
    <location>
        <begin position="209"/>
        <end position="211"/>
    </location>
</feature>
<dbReference type="Proteomes" id="UP000187506">
    <property type="component" value="Chromosome"/>
</dbReference>
<dbReference type="RefSeq" id="WP_076731743.1">
    <property type="nucleotide sequence ID" value="NZ_CP019352.1"/>
</dbReference>
<evidence type="ECO:0000256" key="4">
    <source>
        <dbReference type="PROSITE-ProRule" id="PRU01161"/>
    </source>
</evidence>
<evidence type="ECO:0000256" key="3">
    <source>
        <dbReference type="ARBA" id="ARBA00023098"/>
    </source>
</evidence>
<dbReference type="Pfam" id="PF19143">
    <property type="entry name" value="Omp85_2"/>
    <property type="match status" value="1"/>
</dbReference>
<reference evidence="7 8" key="1">
    <citation type="submission" date="2017-01" db="EMBL/GenBank/DDBJ databases">
        <title>Complete genome of Lacinutrix venerupis DOK2-8 isolated from seawater in Dokdo.</title>
        <authorList>
            <person name="Chi W.-J."/>
            <person name="Kim J.H."/>
        </authorList>
    </citation>
    <scope>NUCLEOTIDE SEQUENCE [LARGE SCALE GENOMIC DNA]</scope>
    <source>
        <strain evidence="7 8">DOK2-8</strain>
    </source>
</reference>
<dbReference type="SUPFAM" id="SSF52151">
    <property type="entry name" value="FabD/lysophospholipase-like"/>
    <property type="match status" value="1"/>
</dbReference>
<keyword evidence="3 4" id="KW-0443">Lipid metabolism</keyword>
<dbReference type="PANTHER" id="PTHR14226">
    <property type="entry name" value="NEUROPATHY TARGET ESTERASE/SWISS CHEESE D.MELANOGASTER"/>
    <property type="match status" value="1"/>
</dbReference>
<accession>A0AAC9LKA8</accession>
<feature type="active site" description="Nucleophile" evidence="4">
    <location>
        <position position="65"/>
    </location>
</feature>
<feature type="chain" id="PRO_5042049179" evidence="5">
    <location>
        <begin position="21"/>
        <end position="749"/>
    </location>
</feature>
<organism evidence="7 8">
    <name type="scientific">Lacinutrix venerupis</name>
    <dbReference type="NCBI Taxonomy" id="1486034"/>
    <lineage>
        <taxon>Bacteria</taxon>
        <taxon>Pseudomonadati</taxon>
        <taxon>Bacteroidota</taxon>
        <taxon>Flavobacteriia</taxon>
        <taxon>Flavobacteriales</taxon>
        <taxon>Flavobacteriaceae</taxon>
        <taxon>Lacinutrix</taxon>
    </lineage>
</organism>
<keyword evidence="8" id="KW-1185">Reference proteome</keyword>
<dbReference type="GO" id="GO:0016787">
    <property type="term" value="F:hydrolase activity"/>
    <property type="evidence" value="ECO:0007669"/>
    <property type="project" value="UniProtKB-UniRule"/>
</dbReference>
<keyword evidence="1 4" id="KW-0378">Hydrolase</keyword>
<dbReference type="InterPro" id="IPR043864">
    <property type="entry name" value="Omp85-like_dom"/>
</dbReference>
<dbReference type="AlphaFoldDB" id="A0AAC9LKA8"/>
<dbReference type="Gene3D" id="3.40.1090.10">
    <property type="entry name" value="Cytosolic phospholipase A2 catalytic domain"/>
    <property type="match status" value="2"/>
</dbReference>
<feature type="signal peptide" evidence="5">
    <location>
        <begin position="1"/>
        <end position="20"/>
    </location>
</feature>
<proteinExistence type="predicted"/>
<feature type="short sequence motif" description="GXSXG" evidence="4">
    <location>
        <begin position="63"/>
        <end position="67"/>
    </location>
</feature>
<dbReference type="EMBL" id="CP019352">
    <property type="protein sequence ID" value="APX99102.1"/>
    <property type="molecule type" value="Genomic_DNA"/>
</dbReference>
<keyword evidence="5" id="KW-0732">Signal</keyword>
<evidence type="ECO:0000313" key="7">
    <source>
        <dbReference type="EMBL" id="APX99102.1"/>
    </source>
</evidence>